<dbReference type="GO" id="GO:0016779">
    <property type="term" value="F:nucleotidyltransferase activity"/>
    <property type="evidence" value="ECO:0007669"/>
    <property type="project" value="UniProtKB-KW"/>
</dbReference>
<accession>A0A6J8EJP0</accession>
<dbReference type="SUPFAM" id="SSF50630">
    <property type="entry name" value="Acid proteases"/>
    <property type="match status" value="1"/>
</dbReference>
<proteinExistence type="predicted"/>
<evidence type="ECO:0000256" key="1">
    <source>
        <dbReference type="ARBA" id="ARBA00022679"/>
    </source>
</evidence>
<dbReference type="InterPro" id="IPR021109">
    <property type="entry name" value="Peptidase_aspartic_dom_sf"/>
</dbReference>
<dbReference type="Pfam" id="PF13650">
    <property type="entry name" value="Asp_protease_2"/>
    <property type="match status" value="1"/>
</dbReference>
<protein>
    <recommendedName>
        <fullName evidence="6">Paraneoplastic antigen Ma-like C-terminal domain-containing protein</fullName>
    </recommendedName>
</protein>
<feature type="region of interest" description="Disordered" evidence="5">
    <location>
        <begin position="1"/>
        <end position="32"/>
    </location>
</feature>
<keyword evidence="2" id="KW-0548">Nucleotidyltransferase</keyword>
<dbReference type="Pfam" id="PF14893">
    <property type="entry name" value="PNMA"/>
    <property type="match status" value="1"/>
</dbReference>
<dbReference type="InterPro" id="IPR048270">
    <property type="entry name" value="PNMA_C"/>
</dbReference>
<evidence type="ECO:0000256" key="3">
    <source>
        <dbReference type="ARBA" id="ARBA00022722"/>
    </source>
</evidence>
<evidence type="ECO:0000256" key="2">
    <source>
        <dbReference type="ARBA" id="ARBA00022695"/>
    </source>
</evidence>
<evidence type="ECO:0000313" key="7">
    <source>
        <dbReference type="EMBL" id="CAC5419775.1"/>
    </source>
</evidence>
<evidence type="ECO:0000256" key="5">
    <source>
        <dbReference type="SAM" id="MobiDB-lite"/>
    </source>
</evidence>
<dbReference type="InterPro" id="IPR043502">
    <property type="entry name" value="DNA/RNA_pol_sf"/>
</dbReference>
<keyword evidence="8" id="KW-1185">Reference proteome</keyword>
<sequence>MEQSFESVIGATGYASPTQASSEELCGSGKLREDQRHTSKLNYRYVDSSLCTDNRFSDDEVRVTSRVHKPFMRTSTPCIFINEVDDKRETHVDDTGYNTTKLNSKHMTQSQVHFRSLNYDSDSDTEVEKKPLCIDRNPTKHEHRVNVQENNDMYRGESDTPLFSPVRHSDYDYKTQRHHDLEGLLSMNKHEKAFSMPKQNFDIHTQYDSSRPFSVYERKLPTLSSNENVQQKHERAFSMPKQNFDIHTQYNSSRPFSVYERNLPTFLNTERHEPKQYTSNRRLPNHDYMPETRYHAHTYEKSAIGQYRNIEVPHAHVQANMNNCVPIVRDPQQCHVNTSTPMYVNPPGFDNRQEGYNPYLDTGAYYTPRNIELYPNVQPHMSNPAIVMPQPQLSRVAPARKEKEPDIFNGSKTEWVDYIVHFEQVATWNRWSDSEKAQQLSMCLRGPAQKILSDLTLGQLSDYTLIKSALAQRFHPRESEVAYRCEFRNLKRQKGESVADYGYRLRRSAQKAYPALKCSDIEPTVIDQYIHGLNNHELKKHVQFHHPQTLIQAIAFASEFEAFLGSSDRIFKPEGTGTEQSDFTLQTLTCKEENSKPEGLTMQDISKLLDEKLERLFNKDNRVPENQPPKRFRANLNQNNYDSKKRYGPRNREIRSTGSCLNVEVEVNELNCKLLVDTGSPVCILSEQLFEKLNKGKSLLTKSGTSVHTADGTALDIKGKIDIKLKIGKLCLDQELIVAKIDNLSGEKINFKKETSKVCAKVGLIDKVSIPPNSELLVESFIDGHIDNKSGLVESTDFVKQKGLLLVKSLVDTDKKCSLLLLNMNQKTVKLNENTVVGLVSDVDTLEGQGETKSLESEKQVLPEHLQHLVDSTSDKLTEIEKVKLTKLIHEYSSVFAEPGKALGQTDLATHKIDTGNHAPIKIPARRIPLAKKEVVDKELEKMLKDGQIEPSSSPWSAPICLVIKKDGTP</sequence>
<keyword evidence="3" id="KW-0540">Nuclease</keyword>
<dbReference type="GO" id="GO:0004519">
    <property type="term" value="F:endonuclease activity"/>
    <property type="evidence" value="ECO:0007669"/>
    <property type="project" value="UniProtKB-KW"/>
</dbReference>
<dbReference type="SUPFAM" id="SSF56672">
    <property type="entry name" value="DNA/RNA polymerases"/>
    <property type="match status" value="1"/>
</dbReference>
<evidence type="ECO:0000259" key="6">
    <source>
        <dbReference type="Pfam" id="PF14893"/>
    </source>
</evidence>
<dbReference type="Gene3D" id="2.40.70.10">
    <property type="entry name" value="Acid Proteases"/>
    <property type="match status" value="1"/>
</dbReference>
<keyword evidence="4" id="KW-0255">Endonuclease</keyword>
<dbReference type="PANTHER" id="PTHR37984">
    <property type="entry name" value="PROTEIN CBG26694"/>
    <property type="match status" value="1"/>
</dbReference>
<dbReference type="PANTHER" id="PTHR37984:SF5">
    <property type="entry name" value="PROTEIN NYNRIN-LIKE"/>
    <property type="match status" value="1"/>
</dbReference>
<dbReference type="AlphaFoldDB" id="A0A6J8EJP0"/>
<dbReference type="Gene3D" id="3.10.10.10">
    <property type="entry name" value="HIV Type 1 Reverse Transcriptase, subunit A, domain 1"/>
    <property type="match status" value="1"/>
</dbReference>
<evidence type="ECO:0000313" key="8">
    <source>
        <dbReference type="Proteomes" id="UP000507470"/>
    </source>
</evidence>
<dbReference type="InterPro" id="IPR050951">
    <property type="entry name" value="Retrovirus_Pol_polyprotein"/>
</dbReference>
<evidence type="ECO:0000256" key="4">
    <source>
        <dbReference type="ARBA" id="ARBA00022759"/>
    </source>
</evidence>
<dbReference type="OrthoDB" id="6156608at2759"/>
<dbReference type="Proteomes" id="UP000507470">
    <property type="component" value="Unassembled WGS sequence"/>
</dbReference>
<dbReference type="GO" id="GO:0006508">
    <property type="term" value="P:proteolysis"/>
    <property type="evidence" value="ECO:0007669"/>
    <property type="project" value="InterPro"/>
</dbReference>
<keyword evidence="4" id="KW-0378">Hydrolase</keyword>
<dbReference type="InterPro" id="IPR001969">
    <property type="entry name" value="Aspartic_peptidase_AS"/>
</dbReference>
<dbReference type="GO" id="GO:0004190">
    <property type="term" value="F:aspartic-type endopeptidase activity"/>
    <property type="evidence" value="ECO:0007669"/>
    <property type="project" value="InterPro"/>
</dbReference>
<feature type="domain" description="Paraneoplastic antigen Ma-like C-terminal" evidence="6">
    <location>
        <begin position="419"/>
        <end position="527"/>
    </location>
</feature>
<dbReference type="EMBL" id="CACVKT020009053">
    <property type="protein sequence ID" value="CAC5419775.1"/>
    <property type="molecule type" value="Genomic_DNA"/>
</dbReference>
<reference evidence="7 8" key="1">
    <citation type="submission" date="2020-06" db="EMBL/GenBank/DDBJ databases">
        <authorList>
            <person name="Li R."/>
            <person name="Bekaert M."/>
        </authorList>
    </citation>
    <scope>NUCLEOTIDE SEQUENCE [LARGE SCALE GENOMIC DNA]</scope>
    <source>
        <strain evidence="8">wild</strain>
    </source>
</reference>
<dbReference type="PROSITE" id="PS00141">
    <property type="entry name" value="ASP_PROTEASE"/>
    <property type="match status" value="1"/>
</dbReference>
<gene>
    <name evidence="7" type="ORF">MCOR_52072</name>
</gene>
<organism evidence="7 8">
    <name type="scientific">Mytilus coruscus</name>
    <name type="common">Sea mussel</name>
    <dbReference type="NCBI Taxonomy" id="42192"/>
    <lineage>
        <taxon>Eukaryota</taxon>
        <taxon>Metazoa</taxon>
        <taxon>Spiralia</taxon>
        <taxon>Lophotrochozoa</taxon>
        <taxon>Mollusca</taxon>
        <taxon>Bivalvia</taxon>
        <taxon>Autobranchia</taxon>
        <taxon>Pteriomorphia</taxon>
        <taxon>Mytilida</taxon>
        <taxon>Mytiloidea</taxon>
        <taxon>Mytilidae</taxon>
        <taxon>Mytilinae</taxon>
        <taxon>Mytilus</taxon>
    </lineage>
</organism>
<name>A0A6J8EJP0_MYTCO</name>
<keyword evidence="1" id="KW-0808">Transferase</keyword>